<dbReference type="EMBL" id="FLRI01000342">
    <property type="protein sequence ID" value="SBT84163.1"/>
    <property type="molecule type" value="Genomic_DNA"/>
</dbReference>
<keyword evidence="3" id="KW-1185">Reference proteome</keyword>
<evidence type="ECO:0000256" key="1">
    <source>
        <dbReference type="SAM" id="Phobius"/>
    </source>
</evidence>
<keyword evidence="1" id="KW-0812">Transmembrane</keyword>
<dbReference type="InterPro" id="IPR008780">
    <property type="entry name" value="Plasmodium_Vir"/>
</dbReference>
<name>A0A1D3JEB2_PLAOA</name>
<feature type="transmembrane region" description="Helical" evidence="1">
    <location>
        <begin position="235"/>
        <end position="252"/>
    </location>
</feature>
<proteinExistence type="predicted"/>
<dbReference type="VEuPathDB" id="PlasmoDB:PocGH01_00176400"/>
<keyword evidence="1" id="KW-1133">Transmembrane helix</keyword>
<reference evidence="2 3" key="1">
    <citation type="submission" date="2016-06" db="EMBL/GenBank/DDBJ databases">
        <authorList>
            <consortium name="Pathogen Informatics"/>
        </authorList>
    </citation>
    <scope>NUCLEOTIDE SEQUENCE [LARGE SCALE GENOMIC DNA]</scope>
    <source>
        <strain evidence="2">PocGH01</strain>
    </source>
</reference>
<accession>A0A1D3JEB2</accession>
<sequence>MSLESGEEEEEELEQNYAYGENYYSSVNSFLKYEDEFNRITNEGIHSNEHGVECNKIGSNLFSSSDFSDPCNKVAKYLYYINQKKDEDYDNRCRCLNYLLNTKTSFKTVSSKKGPELFGAYKEISNKLNTCHLIIDCIHEVDLQKITKLFFLHNSLGKLQKSIEDDDENIYRTAEEFAQLYRNAIIDCESDNSDGYCVALKEFEAFCAYHTKSENCAEIAELIKYQHALKKSVKIVVPCIMLLGVTFFLYILHKFTSFGSWFNTLLIKNKIIQRNMIKETTENFLEYTHGNKESDSKYSLHHIGYHAT</sequence>
<keyword evidence="1" id="KW-0472">Membrane</keyword>
<dbReference type="OrthoDB" id="384775at2759"/>
<evidence type="ECO:0000313" key="3">
    <source>
        <dbReference type="Proteomes" id="UP000242942"/>
    </source>
</evidence>
<protein>
    <submittedName>
        <fullName evidence="2">PIR protein</fullName>
    </submittedName>
</protein>
<gene>
    <name evidence="2" type="primary">PocGH01_00176400</name>
    <name evidence="2" type="ORF">POCGH01_00176400</name>
</gene>
<dbReference type="Pfam" id="PF05795">
    <property type="entry name" value="Plasmodium_Vir"/>
    <property type="match status" value="1"/>
</dbReference>
<organism evidence="2 3">
    <name type="scientific">Plasmodium ovale</name>
    <name type="common">malaria parasite P. ovale</name>
    <dbReference type="NCBI Taxonomy" id="36330"/>
    <lineage>
        <taxon>Eukaryota</taxon>
        <taxon>Sar</taxon>
        <taxon>Alveolata</taxon>
        <taxon>Apicomplexa</taxon>
        <taxon>Aconoidasida</taxon>
        <taxon>Haemosporida</taxon>
        <taxon>Plasmodiidae</taxon>
        <taxon>Plasmodium</taxon>
        <taxon>Plasmodium (Plasmodium)</taxon>
    </lineage>
</organism>
<evidence type="ECO:0000313" key="2">
    <source>
        <dbReference type="EMBL" id="SBT84163.1"/>
    </source>
</evidence>
<dbReference type="AlphaFoldDB" id="A0A1D3JEB2"/>
<dbReference type="Proteomes" id="UP000242942">
    <property type="component" value="Unassembled WGS sequence"/>
</dbReference>
<dbReference type="VEuPathDB" id="PlasmoDB:POWCR01_000131200"/>